<protein>
    <submittedName>
        <fullName evidence="1">Uncharacterized protein</fullName>
    </submittedName>
</protein>
<reference evidence="1" key="1">
    <citation type="submission" date="2022-04" db="EMBL/GenBank/DDBJ databases">
        <title>Genome of the entomopathogenic fungus Entomophthora muscae.</title>
        <authorList>
            <person name="Elya C."/>
            <person name="Lovett B.R."/>
            <person name="Lee E."/>
            <person name="Macias A.M."/>
            <person name="Hajek A.E."/>
            <person name="De Bivort B.L."/>
            <person name="Kasson M.T."/>
            <person name="De Fine Licht H.H."/>
            <person name="Stajich J.E."/>
        </authorList>
    </citation>
    <scope>NUCLEOTIDE SEQUENCE</scope>
    <source>
        <strain evidence="1">Berkeley</strain>
    </source>
</reference>
<evidence type="ECO:0000313" key="2">
    <source>
        <dbReference type="Proteomes" id="UP001165960"/>
    </source>
</evidence>
<keyword evidence="2" id="KW-1185">Reference proteome</keyword>
<accession>A0ACC2U0D0</accession>
<dbReference type="Proteomes" id="UP001165960">
    <property type="component" value="Unassembled WGS sequence"/>
</dbReference>
<gene>
    <name evidence="1" type="ORF">DSO57_1026052</name>
</gene>
<dbReference type="EMBL" id="QTSX02001570">
    <property type="protein sequence ID" value="KAJ9080347.1"/>
    <property type="molecule type" value="Genomic_DNA"/>
</dbReference>
<comment type="caution">
    <text evidence="1">The sequence shown here is derived from an EMBL/GenBank/DDBJ whole genome shotgun (WGS) entry which is preliminary data.</text>
</comment>
<proteinExistence type="predicted"/>
<evidence type="ECO:0000313" key="1">
    <source>
        <dbReference type="EMBL" id="KAJ9080347.1"/>
    </source>
</evidence>
<organism evidence="1 2">
    <name type="scientific">Entomophthora muscae</name>
    <dbReference type="NCBI Taxonomy" id="34485"/>
    <lineage>
        <taxon>Eukaryota</taxon>
        <taxon>Fungi</taxon>
        <taxon>Fungi incertae sedis</taxon>
        <taxon>Zoopagomycota</taxon>
        <taxon>Entomophthoromycotina</taxon>
        <taxon>Entomophthoromycetes</taxon>
        <taxon>Entomophthorales</taxon>
        <taxon>Entomophthoraceae</taxon>
        <taxon>Entomophthora</taxon>
    </lineage>
</organism>
<name>A0ACC2U0D0_9FUNG</name>
<sequence>MGPVHPLRSLLESKGIKHQGFQPPHVGCISFPSLFLLGGHLYHSACILKWMNSGRSRIQCPICKEIISRHGLITIYQEWPALGASNVPNQATQDAEKVSNERKYIQLLEAQKSAVIEECKAFEAENQMLLVQNKELITQIHHLSSVHHQNVEFLQNSRIEKERQSQKLLRTEQELVNHKRELAKLKLKINYLDGLDIISKIGERSEEQETTSFKNYIAIDPEQQKDFFCSLERKCREQVNQRKMYFKMFQEEKKRVMLLQEKLNEIQSANLLLEKKIEGSPYPIKAKARPCPSSTPEPKVSRVKSSNPFLRRVNSSLPSQASSTSVRMMRKRSRSPSSATREDLGDGLQALSLDPEIILVDDDSDVSPAPRKFHLQPPGKSKRDVHGFFT</sequence>